<proteinExistence type="predicted"/>
<evidence type="ECO:0000313" key="2">
    <source>
        <dbReference type="EMBL" id="KAG7502435.1"/>
    </source>
</evidence>
<gene>
    <name evidence="2" type="ORF">JOB18_019780</name>
</gene>
<keyword evidence="1" id="KW-1133">Transmembrane helix</keyword>
<accession>A0AAV6RBG8</accession>
<sequence>MCLRGPPPPPLLFLASPFGFLFSFLLLRLCFPHNTALVPAYLQMNGSCHGVVPPPVPMDCKYGSTVPGGYTICTCSFVFEYESKSPHPPLPLSDSFLPLSVSYMPFFSIWGKTGVF</sequence>
<comment type="caution">
    <text evidence="2">The sequence shown here is derived from an EMBL/GenBank/DDBJ whole genome shotgun (WGS) entry which is preliminary data.</text>
</comment>
<dbReference type="Proteomes" id="UP000693946">
    <property type="component" value="Linkage Group LG2"/>
</dbReference>
<name>A0AAV6RBG8_SOLSE</name>
<keyword evidence="1" id="KW-0812">Transmembrane</keyword>
<organism evidence="2 3">
    <name type="scientific">Solea senegalensis</name>
    <name type="common">Senegalese sole</name>
    <dbReference type="NCBI Taxonomy" id="28829"/>
    <lineage>
        <taxon>Eukaryota</taxon>
        <taxon>Metazoa</taxon>
        <taxon>Chordata</taxon>
        <taxon>Craniata</taxon>
        <taxon>Vertebrata</taxon>
        <taxon>Euteleostomi</taxon>
        <taxon>Actinopterygii</taxon>
        <taxon>Neopterygii</taxon>
        <taxon>Teleostei</taxon>
        <taxon>Neoteleostei</taxon>
        <taxon>Acanthomorphata</taxon>
        <taxon>Carangaria</taxon>
        <taxon>Pleuronectiformes</taxon>
        <taxon>Pleuronectoidei</taxon>
        <taxon>Soleidae</taxon>
        <taxon>Solea</taxon>
    </lineage>
</organism>
<reference evidence="2 3" key="1">
    <citation type="journal article" date="2021" name="Sci. Rep.">
        <title>Chromosome anchoring in Senegalese sole (Solea senegalensis) reveals sex-associated markers and genome rearrangements in flatfish.</title>
        <authorList>
            <person name="Guerrero-Cozar I."/>
            <person name="Gomez-Garrido J."/>
            <person name="Berbel C."/>
            <person name="Martinez-Blanch J.F."/>
            <person name="Alioto T."/>
            <person name="Claros M.G."/>
            <person name="Gagnaire P.A."/>
            <person name="Manchado M."/>
        </authorList>
    </citation>
    <scope>NUCLEOTIDE SEQUENCE [LARGE SCALE GENOMIC DNA]</scope>
    <source>
        <strain evidence="2">Sse05_10M</strain>
    </source>
</reference>
<evidence type="ECO:0000256" key="1">
    <source>
        <dbReference type="SAM" id="Phobius"/>
    </source>
</evidence>
<dbReference type="EMBL" id="JAGKHQ010000012">
    <property type="protein sequence ID" value="KAG7502435.1"/>
    <property type="molecule type" value="Genomic_DNA"/>
</dbReference>
<keyword evidence="1" id="KW-0472">Membrane</keyword>
<dbReference type="AlphaFoldDB" id="A0AAV6RBG8"/>
<feature type="transmembrane region" description="Helical" evidence="1">
    <location>
        <begin position="12"/>
        <end position="31"/>
    </location>
</feature>
<protein>
    <submittedName>
        <fullName evidence="2">Uncharacterized protein</fullName>
    </submittedName>
</protein>
<keyword evidence="3" id="KW-1185">Reference proteome</keyword>
<evidence type="ECO:0000313" key="3">
    <source>
        <dbReference type="Proteomes" id="UP000693946"/>
    </source>
</evidence>